<dbReference type="Proteomes" id="UP000789702">
    <property type="component" value="Unassembled WGS sequence"/>
</dbReference>
<name>A0ACA9L4X6_9GLOM</name>
<proteinExistence type="predicted"/>
<organism evidence="1 2">
    <name type="scientific">Dentiscutata heterogama</name>
    <dbReference type="NCBI Taxonomy" id="1316150"/>
    <lineage>
        <taxon>Eukaryota</taxon>
        <taxon>Fungi</taxon>
        <taxon>Fungi incertae sedis</taxon>
        <taxon>Mucoromycota</taxon>
        <taxon>Glomeromycotina</taxon>
        <taxon>Glomeromycetes</taxon>
        <taxon>Diversisporales</taxon>
        <taxon>Gigasporaceae</taxon>
        <taxon>Dentiscutata</taxon>
    </lineage>
</organism>
<reference evidence="1" key="1">
    <citation type="submission" date="2021-06" db="EMBL/GenBank/DDBJ databases">
        <authorList>
            <person name="Kallberg Y."/>
            <person name="Tangrot J."/>
            <person name="Rosling A."/>
        </authorList>
    </citation>
    <scope>NUCLEOTIDE SEQUENCE</scope>
    <source>
        <strain evidence="1">IL203A</strain>
    </source>
</reference>
<evidence type="ECO:0000313" key="2">
    <source>
        <dbReference type="Proteomes" id="UP000789702"/>
    </source>
</evidence>
<sequence length="456" mass="51988">SVPKLYEEKLLTEESILSDNDISEFRKNYFNTLDEYYKKSDTYKPEADMLKKKWDGFIMPTETVTKMDTGISRETLENIGKTSVNIPHEISVHSKLKKFHIQSRLQKITEGKNIDWATAEALALGSLMIEGHNVRLCGQDVGRGTFSQRHAMIVCQNTEKVVVPLNNLAPNQGMLEACFKSILIVNSPLSELAVVGFEYGMSCESPHNLVIWEAQFGDFFNGAQVVIDTYVSSGEVKWLRQSGLVMLLPHGYDGAGPEHSSYESIPNNPNMHIVNPTTPAQYFHVLRRQMKRNFRKPLIIATPKILLKSPNAVSDFEDMLHENTFLPIIEDKSVNDDNVEKIIFVSGKLYYDLVKVRQSKKLEDKIAIIRFEELCPFPKSDVEKELKKYTNAKEFIWCQEEPQNNGAYTFIEPRLKQLLPSEQKLKYIGRPPSAAPAVGVSQWHKTEIENILKNVF</sequence>
<evidence type="ECO:0000313" key="1">
    <source>
        <dbReference type="EMBL" id="CAG8511090.1"/>
    </source>
</evidence>
<protein>
    <submittedName>
        <fullName evidence="1">14369_t:CDS:1</fullName>
    </submittedName>
</protein>
<gene>
    <name evidence="1" type="ORF">DHETER_LOCUS3460</name>
</gene>
<feature type="non-terminal residue" evidence="1">
    <location>
        <position position="1"/>
    </location>
</feature>
<comment type="caution">
    <text evidence="1">The sequence shown here is derived from an EMBL/GenBank/DDBJ whole genome shotgun (WGS) entry which is preliminary data.</text>
</comment>
<accession>A0ACA9L4X6</accession>
<dbReference type="EMBL" id="CAJVPU010002990">
    <property type="protein sequence ID" value="CAG8511090.1"/>
    <property type="molecule type" value="Genomic_DNA"/>
</dbReference>
<keyword evidence="2" id="KW-1185">Reference proteome</keyword>